<dbReference type="OrthoDB" id="145878at2157"/>
<dbReference type="InterPro" id="IPR018391">
    <property type="entry name" value="PQQ_b-propeller_rpt"/>
</dbReference>
<dbReference type="SUPFAM" id="SSF50998">
    <property type="entry name" value="Quinoprotein alcohol dehydrogenase-like"/>
    <property type="match status" value="1"/>
</dbReference>
<organism evidence="3 4">
    <name type="scientific">Halogranum amylolyticum</name>
    <dbReference type="NCBI Taxonomy" id="660520"/>
    <lineage>
        <taxon>Archaea</taxon>
        <taxon>Methanobacteriati</taxon>
        <taxon>Methanobacteriota</taxon>
        <taxon>Stenosarchaea group</taxon>
        <taxon>Halobacteria</taxon>
        <taxon>Halobacteriales</taxon>
        <taxon>Haloferacaceae</taxon>
    </lineage>
</organism>
<dbReference type="EMBL" id="FODV01000008">
    <property type="protein sequence ID" value="SEO93301.1"/>
    <property type="molecule type" value="Genomic_DNA"/>
</dbReference>
<dbReference type="PANTHER" id="PTHR34512">
    <property type="entry name" value="CELL SURFACE PROTEIN"/>
    <property type="match status" value="1"/>
</dbReference>
<reference evidence="4" key="1">
    <citation type="submission" date="2016-10" db="EMBL/GenBank/DDBJ databases">
        <authorList>
            <person name="Varghese N."/>
            <person name="Submissions S."/>
        </authorList>
    </citation>
    <scope>NUCLEOTIDE SEQUENCE [LARGE SCALE GENOMIC DNA]</scope>
    <source>
        <strain evidence="4">CGMCC 1.10121</strain>
    </source>
</reference>
<dbReference type="AlphaFoldDB" id="A0A1H8TR08"/>
<accession>A0A1H8TR08</accession>
<feature type="domain" description="Pyrrolo-quinoline quinone repeat" evidence="2">
    <location>
        <begin position="236"/>
        <end position="341"/>
    </location>
</feature>
<evidence type="ECO:0000259" key="2">
    <source>
        <dbReference type="Pfam" id="PF13360"/>
    </source>
</evidence>
<evidence type="ECO:0000313" key="3">
    <source>
        <dbReference type="EMBL" id="SEO93301.1"/>
    </source>
</evidence>
<dbReference type="InterPro" id="IPR015943">
    <property type="entry name" value="WD40/YVTN_repeat-like_dom_sf"/>
</dbReference>
<proteinExistence type="predicted"/>
<evidence type="ECO:0000313" key="4">
    <source>
        <dbReference type="Proteomes" id="UP000199126"/>
    </source>
</evidence>
<dbReference type="InterPro" id="IPR006311">
    <property type="entry name" value="TAT_signal"/>
</dbReference>
<feature type="compositionally biased region" description="Low complexity" evidence="1">
    <location>
        <begin position="23"/>
        <end position="45"/>
    </location>
</feature>
<protein>
    <submittedName>
        <fullName evidence="3">Outer membrane protein assembly factor BamB, contains PQQ-like beta-propeller repeat</fullName>
    </submittedName>
</protein>
<name>A0A1H8TR08_9EURY</name>
<dbReference type="PANTHER" id="PTHR34512:SF30">
    <property type="entry name" value="OUTER MEMBRANE PROTEIN ASSEMBLY FACTOR BAMB"/>
    <property type="match status" value="1"/>
</dbReference>
<dbReference type="Gene3D" id="2.130.10.10">
    <property type="entry name" value="YVTN repeat-like/Quinoprotein amine dehydrogenase"/>
    <property type="match status" value="2"/>
</dbReference>
<dbReference type="Pfam" id="PF13360">
    <property type="entry name" value="PQQ_2"/>
    <property type="match status" value="2"/>
</dbReference>
<dbReference type="PROSITE" id="PS51257">
    <property type="entry name" value="PROKAR_LIPOPROTEIN"/>
    <property type="match status" value="1"/>
</dbReference>
<sequence length="387" mass="41551">MSSDRSSRRGFLALVGGAAAAGCATLPSSDDSTATTSLPPTSAPLGDAPPEGSWPTLDRDAARTGFDPTTAAAAEPALTWRRSLAGPATSPVVVGDTLYLTRGVPADRGAEATLEAFALESGERRWSESLGVRFSDWAQPVYHRGVLFVATGGAAFALDADSRERYWRTVFEDRTTTDTRGRSDTEHHKLEGPIAATDDGVFVSDISRALVCLNRDGTERWRWGSRPYVHRPPPVVDAVSLDGKRRWARETFTDGGLPPVVADDRLYVADDDGNAAAFDLESGQRVWGTELYDEVDGSGRPTLVDGAFLVCYVVDGRVTLTALDTESGDRRWRLARHAVGAGGPVASNGWLTFVTRTTERGGDRWTDEPAETTSSLYGFSASATDDM</sequence>
<dbReference type="SMART" id="SM00564">
    <property type="entry name" value="PQQ"/>
    <property type="match status" value="4"/>
</dbReference>
<dbReference type="Proteomes" id="UP000199126">
    <property type="component" value="Unassembled WGS sequence"/>
</dbReference>
<feature type="region of interest" description="Disordered" evidence="1">
    <location>
        <begin position="23"/>
        <end position="63"/>
    </location>
</feature>
<gene>
    <name evidence="3" type="ORF">SAMN04487948_10856</name>
</gene>
<feature type="domain" description="Pyrrolo-quinoline quinone repeat" evidence="2">
    <location>
        <begin position="111"/>
        <end position="175"/>
    </location>
</feature>
<evidence type="ECO:0000256" key="1">
    <source>
        <dbReference type="SAM" id="MobiDB-lite"/>
    </source>
</evidence>
<dbReference type="RefSeq" id="WP_089825447.1">
    <property type="nucleotide sequence ID" value="NZ_FODV01000008.1"/>
</dbReference>
<dbReference type="PROSITE" id="PS51318">
    <property type="entry name" value="TAT"/>
    <property type="match status" value="1"/>
</dbReference>
<keyword evidence="4" id="KW-1185">Reference proteome</keyword>
<dbReference type="InterPro" id="IPR002372">
    <property type="entry name" value="PQQ_rpt_dom"/>
</dbReference>
<dbReference type="InterPro" id="IPR011047">
    <property type="entry name" value="Quinoprotein_ADH-like_sf"/>
</dbReference>